<comment type="subcellular location">
    <subcellularLocation>
        <location evidence="1">Microsome</location>
    </subcellularLocation>
</comment>
<dbReference type="Gene3D" id="3.40.525.10">
    <property type="entry name" value="CRAL-TRIO lipid binding domain"/>
    <property type="match status" value="1"/>
</dbReference>
<feature type="domain" description="CRAL-TRIO" evidence="5">
    <location>
        <begin position="137"/>
        <end position="295"/>
    </location>
</feature>
<dbReference type="GO" id="GO:0010008">
    <property type="term" value="C:endosome membrane"/>
    <property type="evidence" value="ECO:0007669"/>
    <property type="project" value="EnsemblFungi"/>
</dbReference>
<evidence type="ECO:0000256" key="2">
    <source>
        <dbReference type="ARBA" id="ARBA00022848"/>
    </source>
</evidence>
<dbReference type="GO" id="GO:2001247">
    <property type="term" value="P:positive regulation of phosphatidylcholine biosynthetic process"/>
    <property type="evidence" value="ECO:0007669"/>
    <property type="project" value="EnsemblFungi"/>
</dbReference>
<dbReference type="FunCoup" id="G8JME3">
    <property type="interactions" value="102"/>
</dbReference>
<dbReference type="EMBL" id="CP002497">
    <property type="protein sequence ID" value="AET37352.1"/>
    <property type="molecule type" value="Genomic_DNA"/>
</dbReference>
<dbReference type="Pfam" id="PF00650">
    <property type="entry name" value="CRAL_TRIO"/>
    <property type="match status" value="1"/>
</dbReference>
<dbReference type="SMART" id="SM01100">
    <property type="entry name" value="CRAL_TRIO_N"/>
    <property type="match status" value="1"/>
</dbReference>
<dbReference type="GO" id="GO:0009410">
    <property type="term" value="P:response to xenobiotic stimulus"/>
    <property type="evidence" value="ECO:0007669"/>
    <property type="project" value="EnsemblFungi"/>
</dbReference>
<accession>G8JME3</accession>
<dbReference type="GO" id="GO:0071944">
    <property type="term" value="C:cell periphery"/>
    <property type="evidence" value="ECO:0007669"/>
    <property type="project" value="EnsemblFungi"/>
</dbReference>
<evidence type="ECO:0000256" key="1">
    <source>
        <dbReference type="ARBA" id="ARBA00004144"/>
    </source>
</evidence>
<gene>
    <name evidence="6" type="ordered locus">Ecym_1096</name>
</gene>
<keyword evidence="2" id="KW-0492">Microsome</keyword>
<dbReference type="GO" id="GO:0016126">
    <property type="term" value="P:sterol biosynthetic process"/>
    <property type="evidence" value="ECO:0007669"/>
    <property type="project" value="EnsemblFungi"/>
</dbReference>
<dbReference type="GO" id="GO:0032934">
    <property type="term" value="F:sterol binding"/>
    <property type="evidence" value="ECO:0007669"/>
    <property type="project" value="EnsemblFungi"/>
</dbReference>
<dbReference type="KEGG" id="erc:Ecym_1096"/>
<dbReference type="SMART" id="SM00516">
    <property type="entry name" value="SEC14"/>
    <property type="match status" value="1"/>
</dbReference>
<keyword evidence="7" id="KW-1185">Reference proteome</keyword>
<comment type="catalytic activity">
    <reaction evidence="3">
        <text>a 1,2-diacyl-sn-glycero-3-phospho-(1D-myo-inositol)(in) = a 1,2-diacyl-sn-glycero-3-phospho-(1D-myo-inositol)(out)</text>
        <dbReference type="Rhea" id="RHEA:38691"/>
        <dbReference type="ChEBI" id="CHEBI:57880"/>
    </reaction>
    <physiologicalReaction direction="left-to-right" evidence="3">
        <dbReference type="Rhea" id="RHEA:38692"/>
    </physiologicalReaction>
</comment>
<dbReference type="PROSITE" id="PS50191">
    <property type="entry name" value="CRAL_TRIO"/>
    <property type="match status" value="1"/>
</dbReference>
<dbReference type="RefSeq" id="XP_003644169.1">
    <property type="nucleotide sequence ID" value="XM_003644121.1"/>
</dbReference>
<reference evidence="7" key="1">
    <citation type="journal article" date="2012" name="G3 (Bethesda)">
        <title>Pichia sorbitophila, an interspecies yeast hybrid reveals early steps of genome resolution following polyploidization.</title>
        <authorList>
            <person name="Leh Louis V."/>
            <person name="Despons L."/>
            <person name="Friedrich A."/>
            <person name="Martin T."/>
            <person name="Durrens P."/>
            <person name="Casaregola S."/>
            <person name="Neuveglise C."/>
            <person name="Fairhead C."/>
            <person name="Marck C."/>
            <person name="Cruz J.A."/>
            <person name="Straub M.L."/>
            <person name="Kugler V."/>
            <person name="Sacerdot C."/>
            <person name="Uzunov Z."/>
            <person name="Thierry A."/>
            <person name="Weiss S."/>
            <person name="Bleykasten C."/>
            <person name="De Montigny J."/>
            <person name="Jacques N."/>
            <person name="Jung P."/>
            <person name="Lemaire M."/>
            <person name="Mallet S."/>
            <person name="Morel G."/>
            <person name="Richard G.F."/>
            <person name="Sarkar A."/>
            <person name="Savel G."/>
            <person name="Schacherer J."/>
            <person name="Seret M.L."/>
            <person name="Talla E."/>
            <person name="Samson G."/>
            <person name="Jubin C."/>
            <person name="Poulain J."/>
            <person name="Vacherie B."/>
            <person name="Barbe V."/>
            <person name="Pelletier E."/>
            <person name="Sherman D.J."/>
            <person name="Westhof E."/>
            <person name="Weissenbach J."/>
            <person name="Baret P.V."/>
            <person name="Wincker P."/>
            <person name="Gaillardin C."/>
            <person name="Dujon B."/>
            <person name="Souciet J.L."/>
        </authorList>
    </citation>
    <scope>NUCLEOTIDE SEQUENCE [LARGE SCALE GENOMIC DNA]</scope>
    <source>
        <strain evidence="7">CBS 270.75 / DBVPG 7215 / KCTC 17166 / NRRL Y-17582</strain>
    </source>
</reference>
<dbReference type="Proteomes" id="UP000006790">
    <property type="component" value="Chromosome 1"/>
</dbReference>
<evidence type="ECO:0000256" key="4">
    <source>
        <dbReference type="ARBA" id="ARBA00083195"/>
    </source>
</evidence>
<dbReference type="OMA" id="RPLFYMK"/>
<dbReference type="GO" id="GO:0006658">
    <property type="term" value="P:phosphatidylserine metabolic process"/>
    <property type="evidence" value="ECO:0007669"/>
    <property type="project" value="EnsemblFungi"/>
</dbReference>
<dbReference type="HOGENOM" id="CLU_014001_1_1_1"/>
<evidence type="ECO:0000259" key="5">
    <source>
        <dbReference type="PROSITE" id="PS50191"/>
    </source>
</evidence>
<dbReference type="GO" id="GO:0008654">
    <property type="term" value="P:phospholipid biosynthetic process"/>
    <property type="evidence" value="ECO:0007669"/>
    <property type="project" value="EnsemblFungi"/>
</dbReference>
<dbReference type="SUPFAM" id="SSF52087">
    <property type="entry name" value="CRAL/TRIO domain"/>
    <property type="match status" value="1"/>
</dbReference>
<organism evidence="6 7">
    <name type="scientific">Eremothecium cymbalariae (strain CBS 270.75 / DBVPG 7215 / KCTC 17166 / NRRL Y-17582)</name>
    <name type="common">Yeast</name>
    <dbReference type="NCBI Taxonomy" id="931890"/>
    <lineage>
        <taxon>Eukaryota</taxon>
        <taxon>Fungi</taxon>
        <taxon>Dikarya</taxon>
        <taxon>Ascomycota</taxon>
        <taxon>Saccharomycotina</taxon>
        <taxon>Saccharomycetes</taxon>
        <taxon>Saccharomycetales</taxon>
        <taxon>Saccharomycetaceae</taxon>
        <taxon>Eremothecium</taxon>
    </lineage>
</organism>
<proteinExistence type="predicted"/>
<dbReference type="GO" id="GO:0043001">
    <property type="term" value="P:Golgi to plasma membrane protein transport"/>
    <property type="evidence" value="ECO:0007669"/>
    <property type="project" value="EnsemblFungi"/>
</dbReference>
<dbReference type="InParanoid" id="G8JME3"/>
<dbReference type="OrthoDB" id="75724at2759"/>
<dbReference type="SUPFAM" id="SSF46938">
    <property type="entry name" value="CRAL/TRIO N-terminal domain"/>
    <property type="match status" value="1"/>
</dbReference>
<dbReference type="InterPro" id="IPR052578">
    <property type="entry name" value="PI_Transfer_CRAL-TRIO"/>
</dbReference>
<name>G8JME3_ERECY</name>
<dbReference type="InterPro" id="IPR001251">
    <property type="entry name" value="CRAL-TRIO_dom"/>
</dbReference>
<evidence type="ECO:0000313" key="7">
    <source>
        <dbReference type="Proteomes" id="UP000006790"/>
    </source>
</evidence>
<dbReference type="InterPro" id="IPR036865">
    <property type="entry name" value="CRAL-TRIO_dom_sf"/>
</dbReference>
<evidence type="ECO:0000256" key="3">
    <source>
        <dbReference type="ARBA" id="ARBA00024146"/>
    </source>
</evidence>
<evidence type="ECO:0000313" key="6">
    <source>
        <dbReference type="EMBL" id="AET37352.1"/>
    </source>
</evidence>
<dbReference type="InterPro" id="IPR011074">
    <property type="entry name" value="CRAL/TRIO_N_dom"/>
</dbReference>
<sequence>MGLFGKRNDQHVPKPADLIPCEQLIKSPPESYPKADGIPHITMEHHEKYLAVLSYFQNTNLTLPIKSGKKNDDADETQRLSSWEKFWLTRECMLRYLRATNWKVENAIKRLCNTLVWRREFGITGDITLENHLAPEVVEMESVTGKQVLLGYDRERRPIYMMKNGRQNTPASFAQVQHLVFFLEAAVALMPQGVELLALLIDYKHYKEPGIIGASAPPISLAKQVLNIIQDHYPERLGKAYFLNMPWYGWTFLKLVHPFIDPATRAKLAFDESLLKYIDEKQLEVNYGGKLDFSYNHELYWKDFIDEVQHRRESQYGRFMKFGAIVGLSEFDLKGDHFEVLYSPEYNPSE</sequence>
<dbReference type="GeneID" id="11471337"/>
<dbReference type="eggNOG" id="KOG1470">
    <property type="taxonomic scope" value="Eukaryota"/>
</dbReference>
<dbReference type="CDD" id="cd00170">
    <property type="entry name" value="SEC14"/>
    <property type="match status" value="1"/>
</dbReference>
<keyword evidence="2" id="KW-0256">Endoplasmic reticulum</keyword>
<dbReference type="FunFam" id="3.40.525.10:FF:000013">
    <property type="entry name" value="Phosphatidylinositol transfer protein PDR16"/>
    <property type="match status" value="1"/>
</dbReference>
<dbReference type="PANTHER" id="PTHR45824:SF5">
    <property type="entry name" value="PHOSPHATIDYLINOSITOL TRANSFER PROTEIN PDR17"/>
    <property type="match status" value="1"/>
</dbReference>
<dbReference type="GO" id="GO:0008526">
    <property type="term" value="F:phosphatidylinositol transfer activity"/>
    <property type="evidence" value="ECO:0007669"/>
    <property type="project" value="EnsemblFungi"/>
</dbReference>
<dbReference type="AlphaFoldDB" id="G8JME3"/>
<protein>
    <recommendedName>
        <fullName evidence="4">SEC14 homolog 3</fullName>
    </recommendedName>
</protein>
<dbReference type="InterPro" id="IPR036273">
    <property type="entry name" value="CRAL/TRIO_N_dom_sf"/>
</dbReference>
<dbReference type="GO" id="GO:1901352">
    <property type="term" value="P:negative regulation of phosphatidylglycerol biosynthetic process"/>
    <property type="evidence" value="ECO:0007669"/>
    <property type="project" value="EnsemblFungi"/>
</dbReference>
<dbReference type="PANTHER" id="PTHR45824">
    <property type="entry name" value="GH16843P"/>
    <property type="match status" value="1"/>
</dbReference>
<dbReference type="GO" id="GO:0005829">
    <property type="term" value="C:cytosol"/>
    <property type="evidence" value="ECO:0007669"/>
    <property type="project" value="EnsemblFungi"/>
</dbReference>
<dbReference type="Pfam" id="PF03765">
    <property type="entry name" value="CRAL_TRIO_N"/>
    <property type="match status" value="1"/>
</dbReference>